<feature type="domain" description="HNH nuclease" evidence="1">
    <location>
        <begin position="67"/>
        <end position="109"/>
    </location>
</feature>
<sequence>MLRTTDWQKALERMGCRLYPHDHGYAVYDVGLVWSVKRKMYLIGGKDRYGYYRFTLSTKGKPVYKTLHQMVLETFVGDKPTGKVARHLDGDKLNNWIGNLEWGTVQDNHKDMKKHHKEGKTNIPNSDFSEEDVRKIRQLRKDGLYNRTIASMYGVDVSTISRLTSGKTWDWIC</sequence>
<proteinExistence type="predicted"/>
<gene>
    <name evidence="2" type="ORF">LCGC14_1365890</name>
</gene>
<name>A0A0F9K6V4_9ZZZZ</name>
<dbReference type="Gene3D" id="3.90.75.20">
    <property type="match status" value="1"/>
</dbReference>
<evidence type="ECO:0000313" key="2">
    <source>
        <dbReference type="EMBL" id="KKM77854.1"/>
    </source>
</evidence>
<accession>A0A0F9K6V4</accession>
<evidence type="ECO:0000259" key="1">
    <source>
        <dbReference type="Pfam" id="PF13392"/>
    </source>
</evidence>
<dbReference type="InterPro" id="IPR003615">
    <property type="entry name" value="HNH_nuc"/>
</dbReference>
<dbReference type="Pfam" id="PF13392">
    <property type="entry name" value="HNH_3"/>
    <property type="match status" value="1"/>
</dbReference>
<dbReference type="InterPro" id="IPR044925">
    <property type="entry name" value="His-Me_finger_sf"/>
</dbReference>
<dbReference type="SUPFAM" id="SSF54060">
    <property type="entry name" value="His-Me finger endonucleases"/>
    <property type="match status" value="1"/>
</dbReference>
<dbReference type="Gene3D" id="1.10.10.60">
    <property type="entry name" value="Homeodomain-like"/>
    <property type="match status" value="1"/>
</dbReference>
<protein>
    <recommendedName>
        <fullName evidence="1">HNH nuclease domain-containing protein</fullName>
    </recommendedName>
</protein>
<comment type="caution">
    <text evidence="2">The sequence shown here is derived from an EMBL/GenBank/DDBJ whole genome shotgun (WGS) entry which is preliminary data.</text>
</comment>
<dbReference type="EMBL" id="LAZR01008581">
    <property type="protein sequence ID" value="KKM77854.1"/>
    <property type="molecule type" value="Genomic_DNA"/>
</dbReference>
<organism evidence="2">
    <name type="scientific">marine sediment metagenome</name>
    <dbReference type="NCBI Taxonomy" id="412755"/>
    <lineage>
        <taxon>unclassified sequences</taxon>
        <taxon>metagenomes</taxon>
        <taxon>ecological metagenomes</taxon>
    </lineage>
</organism>
<dbReference type="AlphaFoldDB" id="A0A0F9K6V4"/>
<reference evidence="2" key="1">
    <citation type="journal article" date="2015" name="Nature">
        <title>Complex archaea that bridge the gap between prokaryotes and eukaryotes.</title>
        <authorList>
            <person name="Spang A."/>
            <person name="Saw J.H."/>
            <person name="Jorgensen S.L."/>
            <person name="Zaremba-Niedzwiedzka K."/>
            <person name="Martijn J."/>
            <person name="Lind A.E."/>
            <person name="van Eijk R."/>
            <person name="Schleper C."/>
            <person name="Guy L."/>
            <person name="Ettema T.J."/>
        </authorList>
    </citation>
    <scope>NUCLEOTIDE SEQUENCE</scope>
</reference>